<name>A0A2U2M3W3_9LACO</name>
<dbReference type="EMBL" id="QFAS01000008">
    <property type="protein sequence ID" value="PWG51533.1"/>
    <property type="molecule type" value="Genomic_DNA"/>
</dbReference>
<comment type="caution">
    <text evidence="1">The sequence shown here is derived from an EMBL/GenBank/DDBJ whole genome shotgun (WGS) entry which is preliminary data.</text>
</comment>
<protein>
    <submittedName>
        <fullName evidence="1">Uncharacterized protein</fullName>
    </submittedName>
</protein>
<organism evidence="1 2">
    <name type="scientific">Ligilactobacillus salivarius</name>
    <dbReference type="NCBI Taxonomy" id="1624"/>
    <lineage>
        <taxon>Bacteria</taxon>
        <taxon>Bacillati</taxon>
        <taxon>Bacillota</taxon>
        <taxon>Bacilli</taxon>
        <taxon>Lactobacillales</taxon>
        <taxon>Lactobacillaceae</taxon>
        <taxon>Ligilactobacillus</taxon>
    </lineage>
</organism>
<reference evidence="1 2" key="1">
    <citation type="submission" date="2018-05" db="EMBL/GenBank/DDBJ databases">
        <title>Lactobacillus salivarius genome sequencing and assembly.</title>
        <authorList>
            <person name="Audisio C."/>
            <person name="Albarracin L."/>
            <person name="Torres M.J."/>
            <person name="Hebert E.M."/>
            <person name="Saavedra L."/>
        </authorList>
    </citation>
    <scope>NUCLEOTIDE SEQUENCE [LARGE SCALE GENOMIC DNA]</scope>
    <source>
        <strain evidence="1 2">A3iob</strain>
    </source>
</reference>
<proteinExistence type="predicted"/>
<evidence type="ECO:0000313" key="2">
    <source>
        <dbReference type="Proteomes" id="UP000245607"/>
    </source>
</evidence>
<dbReference type="AlphaFoldDB" id="A0A2U2M3W3"/>
<dbReference type="Proteomes" id="UP000245607">
    <property type="component" value="Unassembled WGS sequence"/>
</dbReference>
<dbReference type="RefSeq" id="WP_109242069.1">
    <property type="nucleotide sequence ID" value="NZ_JADYUB010000005.1"/>
</dbReference>
<gene>
    <name evidence="1" type="ORF">DB362_06850</name>
</gene>
<sequence>MTELFNFLQKTGAVKKSDDKKVKDILEELSVITGDDDDHSMEDSLLDALNDLSDEELDLLGEVMSSIERPVDPEVISDDSQNSEVPYMRLLKRDE</sequence>
<accession>A0A2U2M3W3</accession>
<evidence type="ECO:0000313" key="1">
    <source>
        <dbReference type="EMBL" id="PWG51533.1"/>
    </source>
</evidence>